<accession>A0A7Z7VP08</accession>
<gene>
    <name evidence="1" type="ORF">EYB64_12315</name>
</gene>
<dbReference type="Proteomes" id="UP000294145">
    <property type="component" value="Unassembled WGS sequence"/>
</dbReference>
<name>A0A7Z7VP08_VIBCL</name>
<dbReference type="AlphaFoldDB" id="A0A7Z7VP08"/>
<evidence type="ECO:0000313" key="1">
    <source>
        <dbReference type="EMBL" id="TBM41352.1"/>
    </source>
</evidence>
<reference evidence="1 2" key="1">
    <citation type="submission" date="2019-02" db="EMBL/GenBank/DDBJ databases">
        <title>Genomic plasticity associated with the antimicrobial resistance in Vibrio cholerae.</title>
        <authorList>
            <person name="Verma J."/>
            <person name="Bag S."/>
            <person name="Saha B."/>
            <person name="Kumar P."/>
            <person name="Ghosh T.S."/>
            <person name="Dayal M."/>
            <person name="Senapati T."/>
            <person name="Mehra S."/>
            <person name="Dey P."/>
            <person name="Desigamani A."/>
            <person name="Kumar D."/>
            <person name="Rana P."/>
            <person name="Kumar B."/>
            <person name="Maiti T.K."/>
            <person name="Sharma N.C."/>
            <person name="Bhadra R.K."/>
            <person name="Mutreja A."/>
            <person name="Nair G.B."/>
            <person name="Ramamurthy T."/>
            <person name="Das B."/>
        </authorList>
    </citation>
    <scope>NUCLEOTIDE SEQUENCE [LARGE SCALE GENOMIC DNA]</scope>
    <source>
        <strain evidence="1 2">IDH06781</strain>
    </source>
</reference>
<evidence type="ECO:0000313" key="2">
    <source>
        <dbReference type="Proteomes" id="UP000294145"/>
    </source>
</evidence>
<protein>
    <submittedName>
        <fullName evidence="1">Uncharacterized protein</fullName>
    </submittedName>
</protein>
<organism evidence="1 2">
    <name type="scientific">Vibrio cholerae</name>
    <dbReference type="NCBI Taxonomy" id="666"/>
    <lineage>
        <taxon>Bacteria</taxon>
        <taxon>Pseudomonadati</taxon>
        <taxon>Pseudomonadota</taxon>
        <taxon>Gammaproteobacteria</taxon>
        <taxon>Vibrionales</taxon>
        <taxon>Vibrionaceae</taxon>
        <taxon>Vibrio</taxon>
    </lineage>
</organism>
<sequence>MFEVQEEVKRSFLIINDVQFDVSNIRQTALHVIKTGACHLSLNQEQVEESLKEFALLKIKKGEHERNQLINVSGMQAYFVVEDFGKKVESDTHRYEVNFFVRVGHRQER</sequence>
<proteinExistence type="predicted"/>
<dbReference type="RefSeq" id="WP_154715441.1">
    <property type="nucleotide sequence ID" value="NZ_JACWKW010000009.1"/>
</dbReference>
<comment type="caution">
    <text evidence="1">The sequence shown here is derived from an EMBL/GenBank/DDBJ whole genome shotgun (WGS) entry which is preliminary data.</text>
</comment>
<dbReference type="EMBL" id="SISP01000020">
    <property type="protein sequence ID" value="TBM41352.1"/>
    <property type="molecule type" value="Genomic_DNA"/>
</dbReference>